<comment type="function">
    <text evidence="5">This protein is involved in the repair of mismatches in DNA. It is required for dam-dependent methyl-directed DNA mismatch repair. May act as a 'molecular matchmaker', a protein that promotes the formation of a stable complex between two or more DNA-binding proteins in an ATP-dependent manner without itself being part of a final effector complex.</text>
</comment>
<dbReference type="PANTHER" id="PTHR10073">
    <property type="entry name" value="DNA MISMATCH REPAIR PROTEIN MLH, PMS, MUTL"/>
    <property type="match status" value="1"/>
</dbReference>
<evidence type="ECO:0000313" key="7">
    <source>
        <dbReference type="EMBL" id="SFC94918.1"/>
    </source>
</evidence>
<name>A0A1I1NHF0_9GAMM</name>
<dbReference type="OrthoDB" id="9763467at2"/>
<proteinExistence type="inferred from homology"/>
<evidence type="ECO:0000259" key="6">
    <source>
        <dbReference type="SMART" id="SM01340"/>
    </source>
</evidence>
<dbReference type="EMBL" id="FOMJ01000001">
    <property type="protein sequence ID" value="SFC94918.1"/>
    <property type="molecule type" value="Genomic_DNA"/>
</dbReference>
<dbReference type="STRING" id="1123397.SAMN05660831_00197"/>
<accession>A0A1I1NHF0</accession>
<dbReference type="GO" id="GO:0016887">
    <property type="term" value="F:ATP hydrolysis activity"/>
    <property type="evidence" value="ECO:0007669"/>
    <property type="project" value="InterPro"/>
</dbReference>
<dbReference type="PROSITE" id="PS00058">
    <property type="entry name" value="DNA_MISMATCH_REPAIR_1"/>
    <property type="match status" value="1"/>
</dbReference>
<dbReference type="SUPFAM" id="SSF54211">
    <property type="entry name" value="Ribosomal protein S5 domain 2-like"/>
    <property type="match status" value="1"/>
</dbReference>
<dbReference type="InterPro" id="IPR037198">
    <property type="entry name" value="MutL_C_sf"/>
</dbReference>
<dbReference type="SUPFAM" id="SSF118116">
    <property type="entry name" value="DNA mismatch repair protein MutL"/>
    <property type="match status" value="1"/>
</dbReference>
<reference evidence="7 8" key="1">
    <citation type="submission" date="2016-10" db="EMBL/GenBank/DDBJ databases">
        <authorList>
            <person name="de Groot N.N."/>
        </authorList>
    </citation>
    <scope>NUCLEOTIDE SEQUENCE [LARGE SCALE GENOMIC DNA]</scope>
    <source>
        <strain evidence="7 8">HL3</strain>
    </source>
</reference>
<dbReference type="FunFam" id="3.30.565.10:FF:000003">
    <property type="entry name" value="DNA mismatch repair endonuclease MutL"/>
    <property type="match status" value="1"/>
</dbReference>
<dbReference type="AlphaFoldDB" id="A0A1I1NHF0"/>
<dbReference type="GO" id="GO:0006298">
    <property type="term" value="P:mismatch repair"/>
    <property type="evidence" value="ECO:0007669"/>
    <property type="project" value="UniProtKB-UniRule"/>
</dbReference>
<dbReference type="CDD" id="cd16926">
    <property type="entry name" value="HATPase_MutL-MLH-PMS-like"/>
    <property type="match status" value="1"/>
</dbReference>
<dbReference type="InterPro" id="IPR038973">
    <property type="entry name" value="MutL/Mlh/Pms-like"/>
</dbReference>
<evidence type="ECO:0000256" key="2">
    <source>
        <dbReference type="ARBA" id="ARBA00021975"/>
    </source>
</evidence>
<dbReference type="InterPro" id="IPR014790">
    <property type="entry name" value="MutL_C"/>
</dbReference>
<gene>
    <name evidence="5" type="primary">mutL</name>
    <name evidence="7" type="ORF">SAMN05660831_00197</name>
</gene>
<sequence>MSESPRIRPLSEALANQIAAGEVVERPASVAKELLENALDAGARRVDIACEEGGVRSIRITDDGVGVHPEDLALALQRHATSKVATLAELETVASLGFRGEALASIASVARVRLISRRAGAEEAWSVAAEGGEPGAPEPAGHPVGTTVEVRDLFFNTPGRRKFLRAERTELAHLETVVRRLAMARPDLTLSLRHNGRQRLHFPATEDRARRLRDVLGRDFGEAAHPVALEAEGLAIHGWTRAEAGELHTFVNGRAVRDRLLQTALRRAGEDLGLEGAPAAVLHLSLPPDEVDCNVHPAKAEVRFRRGRDVHDALVHAVGEALSGAFVADSGGSAAAVAESVPEWRPEPAASGAMAGTPSPEGGGARVLAVWPEGYALLAGEPPRILDLHAARTALYRRRLGAPGKVAARRLLVPLDLTDHRVPHLWPRQGDALATLGLVAMAEGERLRVERLPDVIADTEPAGWIPELLARLEAGEDSGEALVAAAANHPAAPPTAQGVAELVRVLEAGEGMPEDATRALEAATLRGLMDRK</sequence>
<evidence type="ECO:0000256" key="1">
    <source>
        <dbReference type="ARBA" id="ARBA00006082"/>
    </source>
</evidence>
<dbReference type="Pfam" id="PF13589">
    <property type="entry name" value="HATPase_c_3"/>
    <property type="match status" value="1"/>
</dbReference>
<evidence type="ECO:0000256" key="5">
    <source>
        <dbReference type="HAMAP-Rule" id="MF_00149"/>
    </source>
</evidence>
<protein>
    <recommendedName>
        <fullName evidence="2 5">DNA mismatch repair protein MutL</fullName>
    </recommendedName>
</protein>
<dbReference type="PANTHER" id="PTHR10073:SF12">
    <property type="entry name" value="DNA MISMATCH REPAIR PROTEIN MLH1"/>
    <property type="match status" value="1"/>
</dbReference>
<dbReference type="GO" id="GO:0005524">
    <property type="term" value="F:ATP binding"/>
    <property type="evidence" value="ECO:0007669"/>
    <property type="project" value="InterPro"/>
</dbReference>
<dbReference type="InterPro" id="IPR013507">
    <property type="entry name" value="DNA_mismatch_S5_2-like"/>
</dbReference>
<organism evidence="7 8">
    <name type="scientific">Thiohalospira halophila DSM 15071</name>
    <dbReference type="NCBI Taxonomy" id="1123397"/>
    <lineage>
        <taxon>Bacteria</taxon>
        <taxon>Pseudomonadati</taxon>
        <taxon>Pseudomonadota</taxon>
        <taxon>Gammaproteobacteria</taxon>
        <taxon>Thiohalospirales</taxon>
        <taxon>Thiohalospiraceae</taxon>
        <taxon>Thiohalospira</taxon>
    </lineage>
</organism>
<dbReference type="RefSeq" id="WP_093426887.1">
    <property type="nucleotide sequence ID" value="NZ_FOMJ01000001.1"/>
</dbReference>
<dbReference type="SUPFAM" id="SSF55874">
    <property type="entry name" value="ATPase domain of HSP90 chaperone/DNA topoisomerase II/histidine kinase"/>
    <property type="match status" value="1"/>
</dbReference>
<dbReference type="InterPro" id="IPR002099">
    <property type="entry name" value="MutL/Mlh/PMS"/>
</dbReference>
<dbReference type="InterPro" id="IPR014721">
    <property type="entry name" value="Ribsml_uS5_D2-typ_fold_subgr"/>
</dbReference>
<dbReference type="Pfam" id="PF08676">
    <property type="entry name" value="MutL_C"/>
    <property type="match status" value="1"/>
</dbReference>
<keyword evidence="4 5" id="KW-0234">DNA repair</keyword>
<dbReference type="InterPro" id="IPR014762">
    <property type="entry name" value="DNA_mismatch_repair_CS"/>
</dbReference>
<dbReference type="InterPro" id="IPR020568">
    <property type="entry name" value="Ribosomal_Su5_D2-typ_SF"/>
</dbReference>
<evidence type="ECO:0000313" key="8">
    <source>
        <dbReference type="Proteomes" id="UP000198611"/>
    </source>
</evidence>
<dbReference type="GO" id="GO:0140664">
    <property type="term" value="F:ATP-dependent DNA damage sensor activity"/>
    <property type="evidence" value="ECO:0007669"/>
    <property type="project" value="InterPro"/>
</dbReference>
<dbReference type="HAMAP" id="MF_00149">
    <property type="entry name" value="DNA_mis_repair"/>
    <property type="match status" value="1"/>
</dbReference>
<dbReference type="NCBIfam" id="TIGR00585">
    <property type="entry name" value="mutl"/>
    <property type="match status" value="1"/>
</dbReference>
<keyword evidence="3 5" id="KW-0227">DNA damage</keyword>
<evidence type="ECO:0000256" key="4">
    <source>
        <dbReference type="ARBA" id="ARBA00023204"/>
    </source>
</evidence>
<dbReference type="Pfam" id="PF01119">
    <property type="entry name" value="DNA_mis_repair"/>
    <property type="match status" value="1"/>
</dbReference>
<comment type="similarity">
    <text evidence="1 5">Belongs to the DNA mismatch repair MutL/HexB family.</text>
</comment>
<dbReference type="InterPro" id="IPR036890">
    <property type="entry name" value="HATPase_C_sf"/>
</dbReference>
<dbReference type="Proteomes" id="UP000198611">
    <property type="component" value="Unassembled WGS sequence"/>
</dbReference>
<dbReference type="InterPro" id="IPR020667">
    <property type="entry name" value="DNA_mismatch_repair_MutL"/>
</dbReference>
<dbReference type="SMART" id="SM01340">
    <property type="entry name" value="DNA_mis_repair"/>
    <property type="match status" value="1"/>
</dbReference>
<evidence type="ECO:0000256" key="3">
    <source>
        <dbReference type="ARBA" id="ARBA00022763"/>
    </source>
</evidence>
<feature type="domain" description="DNA mismatch repair protein S5" evidence="6">
    <location>
        <begin position="212"/>
        <end position="323"/>
    </location>
</feature>
<keyword evidence="8" id="KW-1185">Reference proteome</keyword>
<dbReference type="GO" id="GO:0030983">
    <property type="term" value="F:mismatched DNA binding"/>
    <property type="evidence" value="ECO:0007669"/>
    <property type="project" value="InterPro"/>
</dbReference>
<dbReference type="GO" id="GO:0032300">
    <property type="term" value="C:mismatch repair complex"/>
    <property type="evidence" value="ECO:0007669"/>
    <property type="project" value="InterPro"/>
</dbReference>
<dbReference type="Gene3D" id="3.30.565.10">
    <property type="entry name" value="Histidine kinase-like ATPase, C-terminal domain"/>
    <property type="match status" value="1"/>
</dbReference>
<dbReference type="Gene3D" id="3.30.230.10">
    <property type="match status" value="1"/>
</dbReference>